<reference evidence="5 6" key="1">
    <citation type="submission" date="2024-05" db="EMBL/GenBank/DDBJ databases">
        <authorList>
            <person name="Jiang F."/>
        </authorList>
    </citation>
    <scope>NUCLEOTIDE SEQUENCE [LARGE SCALE GENOMIC DNA]</scope>
    <source>
        <strain evidence="5 6">LZ166</strain>
    </source>
</reference>
<feature type="active site" evidence="2">
    <location>
        <position position="265"/>
    </location>
</feature>
<dbReference type="Gene3D" id="3.40.309.10">
    <property type="entry name" value="Aldehyde Dehydrogenase, Chain A, domain 2"/>
    <property type="match status" value="1"/>
</dbReference>
<sequence length="499" mass="52881">MNLMAQGKTRASSEEWRHVLPTNLGLFYGGEWHSPAAGRTLPVLNPANGDVLAHVALADREHVDRAVAAANSAFPAWAALSPLKRSEYVRGIAKRVREAGDELAMLDALDSGNPLKGMLLDIQMGSTIMEYFAGLSTEIKGSTIPMPGGVLNYVLREPLGVVARLVAFNHPLLFAIAKIAAPLIAGNTVVLKPSEHTPLSALRLAELVQDLLPPGVLNILNGDRAAGEALATHPGVASIAVVGSIATGRAVMRAGAETLKRVTLELGGKNALIGYPDADPAKVAAGCVKGMNFDWTAGQSCGSTSRVLVHESIYSEVIEAVSDLVGKIRLGQPTAIETEMGCLSSQAQFEKVTGYIEGAKRDGVQLVAGGGRGRGDLERGYFVEPTVFADVAPDHRIAREEIFGPVLSILKWSDEAALFEAVNSVPYGLTASVWTNDLSTAHRAAARIQAGYIWINGSSSHFLGAPFGGYKQSGLGREESIEELHEFTQLKNVNVTLSP</sequence>
<dbReference type="PANTHER" id="PTHR11699">
    <property type="entry name" value="ALDEHYDE DEHYDROGENASE-RELATED"/>
    <property type="match status" value="1"/>
</dbReference>
<keyword evidence="6" id="KW-1185">Reference proteome</keyword>
<dbReference type="InterPro" id="IPR029510">
    <property type="entry name" value="Ald_DH_CS_GLU"/>
</dbReference>
<comment type="similarity">
    <text evidence="3">Belongs to the aldehyde dehydrogenase family.</text>
</comment>
<dbReference type="SUPFAM" id="SSF53720">
    <property type="entry name" value="ALDH-like"/>
    <property type="match status" value="1"/>
</dbReference>
<dbReference type="InterPro" id="IPR016162">
    <property type="entry name" value="Ald_DH_N"/>
</dbReference>
<organism evidence="5 6">
    <name type="scientific">Aquibium pacificus</name>
    <dbReference type="NCBI Taxonomy" id="3153579"/>
    <lineage>
        <taxon>Bacteria</taxon>
        <taxon>Pseudomonadati</taxon>
        <taxon>Pseudomonadota</taxon>
        <taxon>Alphaproteobacteria</taxon>
        <taxon>Hyphomicrobiales</taxon>
        <taxon>Phyllobacteriaceae</taxon>
        <taxon>Aquibium</taxon>
    </lineage>
</organism>
<dbReference type="Pfam" id="PF00171">
    <property type="entry name" value="Aldedh"/>
    <property type="match status" value="1"/>
</dbReference>
<accession>A0ABV3SEU5</accession>
<dbReference type="InterPro" id="IPR016163">
    <property type="entry name" value="Ald_DH_C"/>
</dbReference>
<evidence type="ECO:0000256" key="1">
    <source>
        <dbReference type="ARBA" id="ARBA00023002"/>
    </source>
</evidence>
<comment type="caution">
    <text evidence="5">The sequence shown here is derived from an EMBL/GenBank/DDBJ whole genome shotgun (WGS) entry which is preliminary data.</text>
</comment>
<evidence type="ECO:0000259" key="4">
    <source>
        <dbReference type="Pfam" id="PF00171"/>
    </source>
</evidence>
<feature type="domain" description="Aldehyde dehydrogenase" evidence="4">
    <location>
        <begin position="33"/>
        <end position="493"/>
    </location>
</feature>
<name>A0ABV3SEU5_9HYPH</name>
<evidence type="ECO:0000256" key="3">
    <source>
        <dbReference type="RuleBase" id="RU003345"/>
    </source>
</evidence>
<proteinExistence type="inferred from homology"/>
<dbReference type="RefSeq" id="WP_367953180.1">
    <property type="nucleotide sequence ID" value="NZ_JBDPGJ010000002.1"/>
</dbReference>
<evidence type="ECO:0000256" key="2">
    <source>
        <dbReference type="PROSITE-ProRule" id="PRU10007"/>
    </source>
</evidence>
<evidence type="ECO:0000313" key="6">
    <source>
        <dbReference type="Proteomes" id="UP001556692"/>
    </source>
</evidence>
<dbReference type="Gene3D" id="3.40.605.10">
    <property type="entry name" value="Aldehyde Dehydrogenase, Chain A, domain 1"/>
    <property type="match status" value="1"/>
</dbReference>
<dbReference type="InterPro" id="IPR015590">
    <property type="entry name" value="Aldehyde_DH_dom"/>
</dbReference>
<gene>
    <name evidence="5" type="ORF">ABGN05_06335</name>
</gene>
<evidence type="ECO:0000313" key="5">
    <source>
        <dbReference type="EMBL" id="MEX0405277.1"/>
    </source>
</evidence>
<dbReference type="Proteomes" id="UP001556692">
    <property type="component" value="Unassembled WGS sequence"/>
</dbReference>
<keyword evidence="1 3" id="KW-0560">Oxidoreductase</keyword>
<dbReference type="EMBL" id="JBDPGJ010000002">
    <property type="protein sequence ID" value="MEX0405277.1"/>
    <property type="molecule type" value="Genomic_DNA"/>
</dbReference>
<protein>
    <submittedName>
        <fullName evidence="5">Aldehyde dehydrogenase family protein</fullName>
    </submittedName>
</protein>
<dbReference type="InterPro" id="IPR016161">
    <property type="entry name" value="Ald_DH/histidinol_DH"/>
</dbReference>
<dbReference type="PROSITE" id="PS00687">
    <property type="entry name" value="ALDEHYDE_DEHYDR_GLU"/>
    <property type="match status" value="1"/>
</dbReference>